<dbReference type="InterPro" id="IPR004111">
    <property type="entry name" value="Repressor_TetR_C"/>
</dbReference>
<evidence type="ECO:0000256" key="1">
    <source>
        <dbReference type="ARBA" id="ARBA00023015"/>
    </source>
</evidence>
<accession>A0A344LC07</accession>
<keyword evidence="2 4" id="KW-0238">DNA-binding</keyword>
<dbReference type="Gene3D" id="1.10.10.60">
    <property type="entry name" value="Homeodomain-like"/>
    <property type="match status" value="1"/>
</dbReference>
<feature type="domain" description="HTH tetR-type" evidence="5">
    <location>
        <begin position="49"/>
        <end position="109"/>
    </location>
</feature>
<dbReference type="Pfam" id="PF02909">
    <property type="entry name" value="TetR_C_1"/>
    <property type="match status" value="1"/>
</dbReference>
<dbReference type="GO" id="GO:0045892">
    <property type="term" value="P:negative regulation of DNA-templated transcription"/>
    <property type="evidence" value="ECO:0007669"/>
    <property type="project" value="InterPro"/>
</dbReference>
<dbReference type="PANTHER" id="PTHR30055:SF151">
    <property type="entry name" value="TRANSCRIPTIONAL REGULATORY PROTEIN"/>
    <property type="match status" value="1"/>
</dbReference>
<keyword evidence="3" id="KW-0804">Transcription</keyword>
<evidence type="ECO:0000256" key="3">
    <source>
        <dbReference type="ARBA" id="ARBA00023163"/>
    </source>
</evidence>
<keyword evidence="1" id="KW-0805">Transcription regulation</keyword>
<proteinExistence type="predicted"/>
<dbReference type="InterPro" id="IPR009057">
    <property type="entry name" value="Homeodomain-like_sf"/>
</dbReference>
<dbReference type="SUPFAM" id="SSF46689">
    <property type="entry name" value="Homeodomain-like"/>
    <property type="match status" value="1"/>
</dbReference>
<dbReference type="InterPro" id="IPR001647">
    <property type="entry name" value="HTH_TetR"/>
</dbReference>
<dbReference type="EMBL" id="CP015163">
    <property type="protein sequence ID" value="AXB45581.1"/>
    <property type="molecule type" value="Genomic_DNA"/>
</dbReference>
<dbReference type="InterPro" id="IPR050109">
    <property type="entry name" value="HTH-type_TetR-like_transc_reg"/>
</dbReference>
<evidence type="ECO:0000313" key="6">
    <source>
        <dbReference type="EMBL" id="AXB45581.1"/>
    </source>
</evidence>
<feature type="DNA-binding region" description="H-T-H motif" evidence="4">
    <location>
        <begin position="72"/>
        <end position="91"/>
    </location>
</feature>
<evidence type="ECO:0000259" key="5">
    <source>
        <dbReference type="PROSITE" id="PS50977"/>
    </source>
</evidence>
<keyword evidence="7" id="KW-1185">Reference proteome</keyword>
<dbReference type="GO" id="GO:0000976">
    <property type="term" value="F:transcription cis-regulatory region binding"/>
    <property type="evidence" value="ECO:0007669"/>
    <property type="project" value="TreeGrafter"/>
</dbReference>
<evidence type="ECO:0000313" key="7">
    <source>
        <dbReference type="Proteomes" id="UP000250434"/>
    </source>
</evidence>
<dbReference type="PROSITE" id="PS50977">
    <property type="entry name" value="HTH_TETR_2"/>
    <property type="match status" value="1"/>
</dbReference>
<dbReference type="PANTHER" id="PTHR30055">
    <property type="entry name" value="HTH-TYPE TRANSCRIPTIONAL REGULATOR RUTR"/>
    <property type="match status" value="1"/>
</dbReference>
<dbReference type="KEGG" id="aab:A4R43_26360"/>
<dbReference type="AlphaFoldDB" id="A0A344LC07"/>
<reference evidence="6 7" key="1">
    <citation type="submission" date="2016-04" db="EMBL/GenBank/DDBJ databases">
        <title>Complete genome sequence and analysis of deep-sea sediment isolate, Amycolatopsis sp. WP1.</title>
        <authorList>
            <person name="Wang H."/>
            <person name="Chen S."/>
            <person name="Wu Q."/>
        </authorList>
    </citation>
    <scope>NUCLEOTIDE SEQUENCE [LARGE SCALE GENOMIC DNA]</scope>
    <source>
        <strain evidence="6 7">WP1</strain>
    </source>
</reference>
<dbReference type="Gene3D" id="1.10.357.10">
    <property type="entry name" value="Tetracycline Repressor, domain 2"/>
    <property type="match status" value="1"/>
</dbReference>
<dbReference type="SUPFAM" id="SSF48498">
    <property type="entry name" value="Tetracyclin repressor-like, C-terminal domain"/>
    <property type="match status" value="1"/>
</dbReference>
<evidence type="ECO:0000256" key="4">
    <source>
        <dbReference type="PROSITE-ProRule" id="PRU00335"/>
    </source>
</evidence>
<protein>
    <recommendedName>
        <fullName evidence="5">HTH tetR-type domain-containing protein</fullName>
    </recommendedName>
</protein>
<name>A0A344LC07_9PSEU</name>
<organism evidence="6 7">
    <name type="scientific">Amycolatopsis albispora</name>
    <dbReference type="NCBI Taxonomy" id="1804986"/>
    <lineage>
        <taxon>Bacteria</taxon>
        <taxon>Bacillati</taxon>
        <taxon>Actinomycetota</taxon>
        <taxon>Actinomycetes</taxon>
        <taxon>Pseudonocardiales</taxon>
        <taxon>Pseudonocardiaceae</taxon>
        <taxon>Amycolatopsis</taxon>
    </lineage>
</organism>
<dbReference type="GO" id="GO:0003700">
    <property type="term" value="F:DNA-binding transcription factor activity"/>
    <property type="evidence" value="ECO:0007669"/>
    <property type="project" value="TreeGrafter"/>
</dbReference>
<dbReference type="Proteomes" id="UP000250434">
    <property type="component" value="Chromosome"/>
</dbReference>
<dbReference type="Pfam" id="PF00440">
    <property type="entry name" value="TetR_N"/>
    <property type="match status" value="1"/>
</dbReference>
<dbReference type="InterPro" id="IPR036271">
    <property type="entry name" value="Tet_transcr_reg_TetR-rel_C_sf"/>
</dbReference>
<sequence>MECGAALEVPSRGRRPRYCSRSCQAKAYRARVAAGATVTRAATADPERSLTVDAIVQAAIDVADAEGAGALSMRRIAAELGAGTMSLYRYVPGKEELLVLMVEEVIARQSARTPELTGWRERMTAVARNDWELYQKYPWVLPFVTSPRTVLLQNMSEEVEWSLASFEGFDLTPVEKFQLVMTVTNYTSGVGLLMANDREQRLNSGVELADWWEGPGREIASEVVVSERHPQLSALMAAQPGIADFDQAFEFGLARVLDGIELLLDGR</sequence>
<evidence type="ECO:0000256" key="2">
    <source>
        <dbReference type="ARBA" id="ARBA00023125"/>
    </source>
</evidence>
<gene>
    <name evidence="6" type="ORF">A4R43_26360</name>
</gene>